<name>A0ABW0Q749_9BURK</name>
<dbReference type="Pfam" id="PF01569">
    <property type="entry name" value="PAP2"/>
    <property type="match status" value="1"/>
</dbReference>
<dbReference type="PANTHER" id="PTHR14969:SF13">
    <property type="entry name" value="AT30094P"/>
    <property type="match status" value="1"/>
</dbReference>
<dbReference type="Gene3D" id="1.20.144.10">
    <property type="entry name" value="Phosphatidic acid phosphatase type 2/haloperoxidase"/>
    <property type="match status" value="1"/>
</dbReference>
<dbReference type="PANTHER" id="PTHR14969">
    <property type="entry name" value="SPHINGOSINE-1-PHOSPHATE PHOSPHOHYDROLASE"/>
    <property type="match status" value="1"/>
</dbReference>
<proteinExistence type="predicted"/>
<feature type="transmembrane region" description="Helical" evidence="1">
    <location>
        <begin position="58"/>
        <end position="80"/>
    </location>
</feature>
<keyword evidence="4" id="KW-1185">Reference proteome</keyword>
<dbReference type="InterPro" id="IPR000326">
    <property type="entry name" value="PAP2/HPO"/>
</dbReference>
<protein>
    <submittedName>
        <fullName evidence="3">Phosphatase PAP2 family protein</fullName>
    </submittedName>
</protein>
<sequence length="200" mass="21954">MNHIETLNRAFFLKINAGPGTAAWIIDRAALVADDLIYLIPVLLVGLWLWGREGRRNLALRAALVAMLGIGLNQLIGLAWPHPRPFAIGLGHTWIAHAADSSFPSDHMTVFSSIGISLLLGGEVWFGVLTLAAALCVGWARVFLGVHYPLDMLGAIGVALFAHAVIARPWRSGGPRLTLFVEKIYWRLLALPIQQGWLRR</sequence>
<dbReference type="SUPFAM" id="SSF48317">
    <property type="entry name" value="Acid phosphatase/Vanadium-dependent haloperoxidase"/>
    <property type="match status" value="1"/>
</dbReference>
<evidence type="ECO:0000256" key="1">
    <source>
        <dbReference type="SAM" id="Phobius"/>
    </source>
</evidence>
<reference evidence="4" key="1">
    <citation type="journal article" date="2019" name="Int. J. Syst. Evol. Microbiol.">
        <title>The Global Catalogue of Microorganisms (GCM) 10K type strain sequencing project: providing services to taxonomists for standard genome sequencing and annotation.</title>
        <authorList>
            <consortium name="The Broad Institute Genomics Platform"/>
            <consortium name="The Broad Institute Genome Sequencing Center for Infectious Disease"/>
            <person name="Wu L."/>
            <person name="Ma J."/>
        </authorList>
    </citation>
    <scope>NUCLEOTIDE SEQUENCE [LARGE SCALE GENOMIC DNA]</scope>
    <source>
        <strain evidence="4">CGMCC 4.7277</strain>
    </source>
</reference>
<comment type="caution">
    <text evidence="3">The sequence shown here is derived from an EMBL/GenBank/DDBJ whole genome shotgun (WGS) entry which is preliminary data.</text>
</comment>
<accession>A0ABW0Q749</accession>
<keyword evidence="1" id="KW-1133">Transmembrane helix</keyword>
<organism evidence="3 4">
    <name type="scientific">Polaromonas jejuensis</name>
    <dbReference type="NCBI Taxonomy" id="457502"/>
    <lineage>
        <taxon>Bacteria</taxon>
        <taxon>Pseudomonadati</taxon>
        <taxon>Pseudomonadota</taxon>
        <taxon>Betaproteobacteria</taxon>
        <taxon>Burkholderiales</taxon>
        <taxon>Comamonadaceae</taxon>
        <taxon>Polaromonas</taxon>
    </lineage>
</organism>
<evidence type="ECO:0000313" key="4">
    <source>
        <dbReference type="Proteomes" id="UP001596084"/>
    </source>
</evidence>
<keyword evidence="1" id="KW-0812">Transmembrane</keyword>
<dbReference type="Proteomes" id="UP001596084">
    <property type="component" value="Unassembled WGS sequence"/>
</dbReference>
<keyword evidence="1" id="KW-0472">Membrane</keyword>
<dbReference type="RefSeq" id="WP_068831318.1">
    <property type="nucleotide sequence ID" value="NZ_JBHSMX010000011.1"/>
</dbReference>
<feature type="domain" description="Phosphatidic acid phosphatase type 2/haloperoxidase" evidence="2">
    <location>
        <begin position="57"/>
        <end position="167"/>
    </location>
</feature>
<dbReference type="InterPro" id="IPR033879">
    <property type="entry name" value="UPP_Pase"/>
</dbReference>
<evidence type="ECO:0000313" key="3">
    <source>
        <dbReference type="EMBL" id="MFC5520558.1"/>
    </source>
</evidence>
<evidence type="ECO:0000259" key="2">
    <source>
        <dbReference type="SMART" id="SM00014"/>
    </source>
</evidence>
<feature type="transmembrane region" description="Helical" evidence="1">
    <location>
        <begin position="36"/>
        <end position="51"/>
    </location>
</feature>
<feature type="transmembrane region" description="Helical" evidence="1">
    <location>
        <begin position="114"/>
        <end position="140"/>
    </location>
</feature>
<dbReference type="CDD" id="cd03385">
    <property type="entry name" value="PAP2_BcrC_like"/>
    <property type="match status" value="1"/>
</dbReference>
<dbReference type="EMBL" id="JBHSMX010000011">
    <property type="protein sequence ID" value="MFC5520558.1"/>
    <property type="molecule type" value="Genomic_DNA"/>
</dbReference>
<gene>
    <name evidence="3" type="ORF">ACFPP7_06470</name>
</gene>
<dbReference type="SMART" id="SM00014">
    <property type="entry name" value="acidPPc"/>
    <property type="match status" value="1"/>
</dbReference>
<feature type="transmembrane region" description="Helical" evidence="1">
    <location>
        <begin position="152"/>
        <end position="170"/>
    </location>
</feature>
<dbReference type="InterPro" id="IPR036938">
    <property type="entry name" value="PAP2/HPO_sf"/>
</dbReference>